<feature type="region of interest" description="Disordered" evidence="1">
    <location>
        <begin position="22"/>
        <end position="55"/>
    </location>
</feature>
<proteinExistence type="predicted"/>
<name>A0A5B6T8G1_9BACT</name>
<evidence type="ECO:0000313" key="4">
    <source>
        <dbReference type="Proteomes" id="UP000324133"/>
    </source>
</evidence>
<dbReference type="EMBL" id="VKKY01000003">
    <property type="protein sequence ID" value="KAA3436275.1"/>
    <property type="molecule type" value="Genomic_DNA"/>
</dbReference>
<keyword evidence="2" id="KW-0732">Signal</keyword>
<dbReference type="Proteomes" id="UP000324133">
    <property type="component" value="Unassembled WGS sequence"/>
</dbReference>
<feature type="signal peptide" evidence="2">
    <location>
        <begin position="1"/>
        <end position="21"/>
    </location>
</feature>
<sequence length="182" mass="19654">MTYRIFTFLCLGLMMSCAATGSTSSSTSNGNGSASSGSSRSDGKKGEGTATLVDTKKYRPSFPAAPAGAAEPMAPPAPTNHVGQQVSLLMDSVAQVNRNIKYAAGYRILAYTGIERKAAMDLRNNIVRRLPEEKDYLTYKQPTYVLKIGDFFTRVEAQAALNKIQDLLPNALLVQETINIPK</sequence>
<organism evidence="3 4">
    <name type="scientific">Rufibacter hautae</name>
    <dbReference type="NCBI Taxonomy" id="2595005"/>
    <lineage>
        <taxon>Bacteria</taxon>
        <taxon>Pseudomonadati</taxon>
        <taxon>Bacteroidota</taxon>
        <taxon>Cytophagia</taxon>
        <taxon>Cytophagales</taxon>
        <taxon>Hymenobacteraceae</taxon>
        <taxon>Rufibacter</taxon>
    </lineage>
</organism>
<keyword evidence="4" id="KW-1185">Reference proteome</keyword>
<comment type="caution">
    <text evidence="3">The sequence shown here is derived from an EMBL/GenBank/DDBJ whole genome shotgun (WGS) entry which is preliminary data.</text>
</comment>
<accession>A0A5B6T8G1</accession>
<feature type="chain" id="PRO_5023077183" evidence="2">
    <location>
        <begin position="22"/>
        <end position="182"/>
    </location>
</feature>
<reference evidence="3 4" key="1">
    <citation type="submission" date="2019-07" db="EMBL/GenBank/DDBJ databases">
        <title>Rufibacter sp. nov., isolated from lake sediment.</title>
        <authorList>
            <person name="Qu J.-H."/>
        </authorList>
    </citation>
    <scope>NUCLEOTIDE SEQUENCE [LARGE SCALE GENOMIC DNA]</scope>
    <source>
        <strain evidence="3 4">NBS58-1</strain>
    </source>
</reference>
<dbReference type="PROSITE" id="PS51257">
    <property type="entry name" value="PROKAR_LIPOPROTEIN"/>
    <property type="match status" value="1"/>
</dbReference>
<dbReference type="RefSeq" id="WP_149092220.1">
    <property type="nucleotide sequence ID" value="NZ_VKKY01000003.1"/>
</dbReference>
<protein>
    <submittedName>
        <fullName evidence="3">Sporulation protein</fullName>
    </submittedName>
</protein>
<dbReference type="AlphaFoldDB" id="A0A5B6T8G1"/>
<feature type="compositionally biased region" description="Low complexity" evidence="1">
    <location>
        <begin position="22"/>
        <end position="39"/>
    </location>
</feature>
<gene>
    <name evidence="3" type="ORF">FOA19_17915</name>
</gene>
<dbReference type="OrthoDB" id="2473397at2"/>
<evidence type="ECO:0000313" key="3">
    <source>
        <dbReference type="EMBL" id="KAA3436275.1"/>
    </source>
</evidence>
<evidence type="ECO:0000256" key="1">
    <source>
        <dbReference type="SAM" id="MobiDB-lite"/>
    </source>
</evidence>
<evidence type="ECO:0000256" key="2">
    <source>
        <dbReference type="SAM" id="SignalP"/>
    </source>
</evidence>